<protein>
    <recommendedName>
        <fullName evidence="4">TonB-dependent receptor plug domain-containing protein</fullName>
    </recommendedName>
</protein>
<comment type="caution">
    <text evidence="5">The sequence shown here is derived from an EMBL/GenBank/DDBJ whole genome shotgun (WGS) entry which is preliminary data.</text>
</comment>
<dbReference type="GO" id="GO:0015344">
    <property type="term" value="F:siderophore uptake transmembrane transporter activity"/>
    <property type="evidence" value="ECO:0007669"/>
    <property type="project" value="TreeGrafter"/>
</dbReference>
<dbReference type="PANTHER" id="PTHR30069:SF29">
    <property type="entry name" value="HEMOGLOBIN AND HEMOGLOBIN-HAPTOGLOBIN-BINDING PROTEIN 1-RELATED"/>
    <property type="match status" value="1"/>
</dbReference>
<keyword evidence="2" id="KW-0812">Transmembrane</keyword>
<dbReference type="PROSITE" id="PS52016">
    <property type="entry name" value="TONB_DEPENDENT_REC_3"/>
    <property type="match status" value="1"/>
</dbReference>
<evidence type="ECO:0000313" key="5">
    <source>
        <dbReference type="EMBL" id="NNV18892.1"/>
    </source>
</evidence>
<evidence type="ECO:0000259" key="4">
    <source>
        <dbReference type="Pfam" id="PF07715"/>
    </source>
</evidence>
<dbReference type="SUPFAM" id="SSF56935">
    <property type="entry name" value="Porins"/>
    <property type="match status" value="1"/>
</dbReference>
<comment type="similarity">
    <text evidence="2">Belongs to the TonB-dependent receptor family.</text>
</comment>
<dbReference type="GO" id="GO:0009279">
    <property type="term" value="C:cell outer membrane"/>
    <property type="evidence" value="ECO:0007669"/>
    <property type="project" value="UniProtKB-SubCell"/>
</dbReference>
<evidence type="ECO:0000256" key="1">
    <source>
        <dbReference type="ARBA" id="ARBA00022729"/>
    </source>
</evidence>
<feature type="chain" id="PRO_5030883939" description="TonB-dependent receptor plug domain-containing protein" evidence="3">
    <location>
        <begin position="34"/>
        <end position="158"/>
    </location>
</feature>
<dbReference type="InterPro" id="IPR037066">
    <property type="entry name" value="Plug_dom_sf"/>
</dbReference>
<dbReference type="PANTHER" id="PTHR30069">
    <property type="entry name" value="TONB-DEPENDENT OUTER MEMBRANE RECEPTOR"/>
    <property type="match status" value="1"/>
</dbReference>
<dbReference type="InterPro" id="IPR039426">
    <property type="entry name" value="TonB-dep_rcpt-like"/>
</dbReference>
<dbReference type="RefSeq" id="WP_171379532.1">
    <property type="nucleotide sequence ID" value="NZ_PKQI01000001.1"/>
</dbReference>
<dbReference type="EMBL" id="PKQI01000001">
    <property type="protein sequence ID" value="NNV18892.1"/>
    <property type="molecule type" value="Genomic_DNA"/>
</dbReference>
<proteinExistence type="inferred from homology"/>
<keyword evidence="2" id="KW-0472">Membrane</keyword>
<reference evidence="5 6" key="1">
    <citation type="submission" date="2018-11" db="EMBL/GenBank/DDBJ databases">
        <title>Genome sequencing and analysis.</title>
        <authorList>
            <person name="Huang Y.-T."/>
        </authorList>
    </citation>
    <scope>NUCLEOTIDE SEQUENCE [LARGE SCALE GENOMIC DNA]</scope>
    <source>
        <strain evidence="5 6">SHIN</strain>
    </source>
</reference>
<evidence type="ECO:0000256" key="2">
    <source>
        <dbReference type="PROSITE-ProRule" id="PRU01360"/>
    </source>
</evidence>
<feature type="domain" description="TonB-dependent receptor plug" evidence="4">
    <location>
        <begin position="72"/>
        <end position="138"/>
    </location>
</feature>
<dbReference type="AlphaFoldDB" id="A0A7Y3T0Q3"/>
<evidence type="ECO:0000313" key="6">
    <source>
        <dbReference type="Proteomes" id="UP000526233"/>
    </source>
</evidence>
<dbReference type="Proteomes" id="UP000526233">
    <property type="component" value="Unassembled WGS sequence"/>
</dbReference>
<dbReference type="GO" id="GO:0044718">
    <property type="term" value="P:siderophore transmembrane transport"/>
    <property type="evidence" value="ECO:0007669"/>
    <property type="project" value="TreeGrafter"/>
</dbReference>
<keyword evidence="2" id="KW-0813">Transport</keyword>
<gene>
    <name evidence="5" type="ORF">EHE22_00405</name>
</gene>
<feature type="signal peptide" evidence="3">
    <location>
        <begin position="1"/>
        <end position="33"/>
    </location>
</feature>
<dbReference type="InterPro" id="IPR012910">
    <property type="entry name" value="Plug_dom"/>
</dbReference>
<sequence length="158" mass="17399">MLGTLSFQNTINHRWLKALSASVALLAAMPAHAQTAPEKNAVKQSQNTEGESAEVIRLQTITLSAERAAKNLLDVPMSISVIDRDTLDRHQVRDIQDMVRYEPGVSVDRQTSLTNPFGQLNSFNIRGVGGNRVQILVDVRVFRSVPPMAAVILSIRLI</sequence>
<accession>A0A7Y3T0Q3</accession>
<evidence type="ECO:0000256" key="3">
    <source>
        <dbReference type="SAM" id="SignalP"/>
    </source>
</evidence>
<keyword evidence="1 3" id="KW-0732">Signal</keyword>
<dbReference type="Gene3D" id="2.170.130.10">
    <property type="entry name" value="TonB-dependent receptor, plug domain"/>
    <property type="match status" value="1"/>
</dbReference>
<dbReference type="Pfam" id="PF07715">
    <property type="entry name" value="Plug"/>
    <property type="match status" value="1"/>
</dbReference>
<comment type="subcellular location">
    <subcellularLocation>
        <location evidence="2">Cell outer membrane</location>
        <topology evidence="2">Multi-pass membrane protein</topology>
    </subcellularLocation>
</comment>
<name>A0A7Y3T0Q3_9HYPH</name>
<keyword evidence="2" id="KW-1134">Transmembrane beta strand</keyword>
<organism evidence="5 6">
    <name type="scientific">Brucella pseudogrignonensis</name>
    <dbReference type="NCBI Taxonomy" id="419475"/>
    <lineage>
        <taxon>Bacteria</taxon>
        <taxon>Pseudomonadati</taxon>
        <taxon>Pseudomonadota</taxon>
        <taxon>Alphaproteobacteria</taxon>
        <taxon>Hyphomicrobiales</taxon>
        <taxon>Brucellaceae</taxon>
        <taxon>Brucella/Ochrobactrum group</taxon>
        <taxon>Brucella</taxon>
    </lineage>
</organism>
<keyword evidence="2" id="KW-0998">Cell outer membrane</keyword>